<gene>
    <name evidence="2" type="ORF">Tci_510158</name>
</gene>
<reference evidence="2" key="1">
    <citation type="journal article" date="2019" name="Sci. Rep.">
        <title>Draft genome of Tanacetum cinerariifolium, the natural source of mosquito coil.</title>
        <authorList>
            <person name="Yamashiro T."/>
            <person name="Shiraishi A."/>
            <person name="Satake H."/>
            <person name="Nakayama K."/>
        </authorList>
    </citation>
    <scope>NUCLEOTIDE SEQUENCE</scope>
</reference>
<feature type="compositionally biased region" description="Acidic residues" evidence="1">
    <location>
        <begin position="163"/>
        <end position="182"/>
    </location>
</feature>
<feature type="compositionally biased region" description="Basic residues" evidence="1">
    <location>
        <begin position="48"/>
        <end position="57"/>
    </location>
</feature>
<evidence type="ECO:0000256" key="1">
    <source>
        <dbReference type="SAM" id="MobiDB-lite"/>
    </source>
</evidence>
<sequence>MKESIAYKTYLGYAIGTVPPKVARKFNKASPSKKDSVPELADEEPVQKGKRVKRSTKKSSTTTTTCIVIREPPVETQKKSLRDFHKSHPSGSGSVAKKPPSVEKITPPVINEDDSNDENDSKNKDNDEENKSDDDETPSNSEKGSDSEQDTDGSESDSKSNQQDDDDEDDDNDDDDKSEVDEDRGIDNDDVQDKKADVRMTDA</sequence>
<organism evidence="2">
    <name type="scientific">Tanacetum cinerariifolium</name>
    <name type="common">Dalmatian daisy</name>
    <name type="synonym">Chrysanthemum cinerariifolium</name>
    <dbReference type="NCBI Taxonomy" id="118510"/>
    <lineage>
        <taxon>Eukaryota</taxon>
        <taxon>Viridiplantae</taxon>
        <taxon>Streptophyta</taxon>
        <taxon>Embryophyta</taxon>
        <taxon>Tracheophyta</taxon>
        <taxon>Spermatophyta</taxon>
        <taxon>Magnoliopsida</taxon>
        <taxon>eudicotyledons</taxon>
        <taxon>Gunneridae</taxon>
        <taxon>Pentapetalae</taxon>
        <taxon>asterids</taxon>
        <taxon>campanulids</taxon>
        <taxon>Asterales</taxon>
        <taxon>Asteraceae</taxon>
        <taxon>Asteroideae</taxon>
        <taxon>Anthemideae</taxon>
        <taxon>Anthemidinae</taxon>
        <taxon>Tanacetum</taxon>
    </lineage>
</organism>
<feature type="compositionally biased region" description="Basic and acidic residues" evidence="1">
    <location>
        <begin position="183"/>
        <end position="203"/>
    </location>
</feature>
<name>A0A699IBS4_TANCI</name>
<feature type="compositionally biased region" description="Basic and acidic residues" evidence="1">
    <location>
        <begin position="72"/>
        <end position="86"/>
    </location>
</feature>
<feature type="compositionally biased region" description="Acidic residues" evidence="1">
    <location>
        <begin position="126"/>
        <end position="137"/>
    </location>
</feature>
<feature type="region of interest" description="Disordered" evidence="1">
    <location>
        <begin position="21"/>
        <end position="203"/>
    </location>
</feature>
<comment type="caution">
    <text evidence="2">The sequence shown here is derived from an EMBL/GenBank/DDBJ whole genome shotgun (WGS) entry which is preliminary data.</text>
</comment>
<evidence type="ECO:0000313" key="2">
    <source>
        <dbReference type="EMBL" id="GEZ38185.1"/>
    </source>
</evidence>
<accession>A0A699IBS4</accession>
<protein>
    <submittedName>
        <fullName evidence="2">Uncharacterized protein</fullName>
    </submittedName>
</protein>
<dbReference type="EMBL" id="BKCJ010272172">
    <property type="protein sequence ID" value="GEZ38185.1"/>
    <property type="molecule type" value="Genomic_DNA"/>
</dbReference>
<proteinExistence type="predicted"/>
<dbReference type="AlphaFoldDB" id="A0A699IBS4"/>